<evidence type="ECO:0000256" key="4">
    <source>
        <dbReference type="ARBA" id="ARBA00023125"/>
    </source>
</evidence>
<dbReference type="Proteomes" id="UP000006383">
    <property type="component" value="Chromosome II"/>
</dbReference>
<dbReference type="InterPro" id="IPR039425">
    <property type="entry name" value="RNA_pol_sigma-70-like"/>
</dbReference>
<proteinExistence type="inferred from homology"/>
<dbReference type="GO" id="GO:0016987">
    <property type="term" value="F:sigma factor activity"/>
    <property type="evidence" value="ECO:0007669"/>
    <property type="project" value="UniProtKB-KW"/>
</dbReference>
<evidence type="ECO:0000313" key="9">
    <source>
        <dbReference type="Proteomes" id="UP000006383"/>
    </source>
</evidence>
<evidence type="ECO:0000256" key="3">
    <source>
        <dbReference type="ARBA" id="ARBA00023082"/>
    </source>
</evidence>
<dbReference type="InterPro" id="IPR014284">
    <property type="entry name" value="RNA_pol_sigma-70_dom"/>
</dbReference>
<keyword evidence="5" id="KW-0804">Transcription</keyword>
<feature type="domain" description="RNA polymerase sigma factor 70 region 4 type 2" evidence="7">
    <location>
        <begin position="142"/>
        <end position="194"/>
    </location>
</feature>
<evidence type="ECO:0000259" key="6">
    <source>
        <dbReference type="Pfam" id="PF04542"/>
    </source>
</evidence>
<evidence type="ECO:0000256" key="5">
    <source>
        <dbReference type="ARBA" id="ARBA00023163"/>
    </source>
</evidence>
<dbReference type="InterPro" id="IPR013249">
    <property type="entry name" value="RNA_pol_sigma70_r4_t2"/>
</dbReference>
<dbReference type="NCBIfam" id="TIGR02937">
    <property type="entry name" value="sigma70-ECF"/>
    <property type="match status" value="1"/>
</dbReference>
<dbReference type="KEGG" id="bov:BOV_A0018"/>
<dbReference type="GO" id="GO:0006352">
    <property type="term" value="P:DNA-templated transcription initiation"/>
    <property type="evidence" value="ECO:0007669"/>
    <property type="project" value="InterPro"/>
</dbReference>
<dbReference type="Gene3D" id="1.10.10.10">
    <property type="entry name" value="Winged helix-like DNA-binding domain superfamily/Winged helix DNA-binding domain"/>
    <property type="match status" value="1"/>
</dbReference>
<dbReference type="InterPro" id="IPR007627">
    <property type="entry name" value="RNA_pol_sigma70_r2"/>
</dbReference>
<dbReference type="Pfam" id="PF04542">
    <property type="entry name" value="Sigma70_r2"/>
    <property type="match status" value="1"/>
</dbReference>
<dbReference type="SUPFAM" id="SSF88659">
    <property type="entry name" value="Sigma3 and sigma4 domains of RNA polymerase sigma factors"/>
    <property type="match status" value="1"/>
</dbReference>
<dbReference type="InterPro" id="IPR036388">
    <property type="entry name" value="WH-like_DNA-bd_sf"/>
</dbReference>
<dbReference type="SUPFAM" id="SSF88946">
    <property type="entry name" value="Sigma2 domain of RNA polymerase sigma factors"/>
    <property type="match status" value="1"/>
</dbReference>
<reference evidence="9" key="1">
    <citation type="journal article" date="2009" name="PLoS ONE">
        <title>Genome degradation in Brucella ovis corresponds with narrowing of its host range and tissue tropism.</title>
        <authorList>
            <person name="Tsolis R.M."/>
            <person name="Seshadri R."/>
            <person name="Santos R.L."/>
            <person name="Sangari F.J."/>
            <person name="Lobo J.M."/>
            <person name="de Jong M.F."/>
            <person name="Ren Q."/>
            <person name="Myers G."/>
            <person name="Brinkac L.M."/>
            <person name="Nelson W.C."/>
            <person name="Deboy R.T."/>
            <person name="Angiuoli S."/>
            <person name="Khouri H."/>
            <person name="Dimitrov G."/>
            <person name="Robinson J.R."/>
            <person name="Mulligan S."/>
            <person name="Walker R.L."/>
            <person name="Elzer P.E."/>
            <person name="Hassan K.A."/>
            <person name="Paulsen I.T."/>
        </authorList>
    </citation>
    <scope>NUCLEOTIDE SEQUENCE [LARGE SCALE GENOMIC DNA]</scope>
    <source>
        <strain evidence="9">ATCC 25840 / 63/290 / NCTC 10512</strain>
    </source>
</reference>
<dbReference type="AlphaFoldDB" id="A0A0H3AUS2"/>
<evidence type="ECO:0000313" key="8">
    <source>
        <dbReference type="EMBL" id="ABQ62526.1"/>
    </source>
</evidence>
<dbReference type="PANTHER" id="PTHR43133:SF58">
    <property type="entry name" value="ECF RNA POLYMERASE SIGMA FACTOR SIGD"/>
    <property type="match status" value="1"/>
</dbReference>
<sequence>MIARDADVTFFVPIANKTTGETRLARSNEERLKALMLLALDGNSAAYRTLLEELSRLLKAYFVRRLFGGRVSEAEDLVQETLLAIHTRRMTYDREMTFLPWVNAIARHKLVDHLRRQGHHDTDVLDEDIAIPGEAANVEARMDVDRMLGGVSERTAGLIRKVKIEGQSIDEAARAGDMSQSAVKVAIHRGLATLAQRFGGKKDDR</sequence>
<evidence type="ECO:0000256" key="2">
    <source>
        <dbReference type="ARBA" id="ARBA00023015"/>
    </source>
</evidence>
<accession>A0A0H3AUS2</accession>
<dbReference type="Pfam" id="PF08281">
    <property type="entry name" value="Sigma70_r4_2"/>
    <property type="match status" value="1"/>
</dbReference>
<dbReference type="NCBIfam" id="NF009191">
    <property type="entry name" value="PRK12539.1"/>
    <property type="match status" value="1"/>
</dbReference>
<keyword evidence="4" id="KW-0238">DNA-binding</keyword>
<keyword evidence="9" id="KW-1185">Reference proteome</keyword>
<keyword evidence="3" id="KW-0731">Sigma factor</keyword>
<organism evidence="8 9">
    <name type="scientific">Brucella ovis (strain ATCC 25840 / 63/290 / NCTC 10512)</name>
    <dbReference type="NCBI Taxonomy" id="444178"/>
    <lineage>
        <taxon>Bacteria</taxon>
        <taxon>Pseudomonadati</taxon>
        <taxon>Pseudomonadota</taxon>
        <taxon>Alphaproteobacteria</taxon>
        <taxon>Hyphomicrobiales</taxon>
        <taxon>Brucellaceae</taxon>
        <taxon>Brucella/Ochrobactrum group</taxon>
        <taxon>Brucella</taxon>
    </lineage>
</organism>
<keyword evidence="2" id="KW-0805">Transcription regulation</keyword>
<feature type="domain" description="RNA polymerase sigma-70 region 2" evidence="6">
    <location>
        <begin position="51"/>
        <end position="118"/>
    </location>
</feature>
<name>A0A0H3AUS2_BRUO2</name>
<protein>
    <submittedName>
        <fullName evidence="8">RNA polymerase sigma-70 factor, ECF subfamily</fullName>
    </submittedName>
</protein>
<dbReference type="HOGENOM" id="CLU_047691_10_2_5"/>
<dbReference type="PANTHER" id="PTHR43133">
    <property type="entry name" value="RNA POLYMERASE ECF-TYPE SIGMA FACTO"/>
    <property type="match status" value="1"/>
</dbReference>
<dbReference type="EMBL" id="CP000709">
    <property type="protein sequence ID" value="ABQ62526.1"/>
    <property type="molecule type" value="Genomic_DNA"/>
</dbReference>
<dbReference type="Gene3D" id="1.10.1740.10">
    <property type="match status" value="1"/>
</dbReference>
<dbReference type="InterPro" id="IPR013324">
    <property type="entry name" value="RNA_pol_sigma_r3/r4-like"/>
</dbReference>
<dbReference type="GO" id="GO:0003677">
    <property type="term" value="F:DNA binding"/>
    <property type="evidence" value="ECO:0007669"/>
    <property type="project" value="UniProtKB-KW"/>
</dbReference>
<comment type="similarity">
    <text evidence="1">Belongs to the sigma-70 factor family. ECF subfamily.</text>
</comment>
<gene>
    <name evidence="8" type="ordered locus">BOV_A0018</name>
</gene>
<evidence type="ECO:0000259" key="7">
    <source>
        <dbReference type="Pfam" id="PF08281"/>
    </source>
</evidence>
<dbReference type="InterPro" id="IPR013325">
    <property type="entry name" value="RNA_pol_sigma_r2"/>
</dbReference>
<evidence type="ECO:0000256" key="1">
    <source>
        <dbReference type="ARBA" id="ARBA00010641"/>
    </source>
</evidence>